<dbReference type="Proteomes" id="UP001163387">
    <property type="component" value="Plasmid pSHM_1"/>
</dbReference>
<dbReference type="NCBIfam" id="NF045889">
    <property type="entry name" value="ICE_Mbov_0396_TM"/>
    <property type="match status" value="1"/>
</dbReference>
<evidence type="ECO:0000313" key="2">
    <source>
        <dbReference type="EMBL" id="BDT05205.1"/>
    </source>
</evidence>
<dbReference type="RefSeq" id="WP_281749752.1">
    <property type="nucleotide sequence ID" value="NZ_AP026934.1"/>
</dbReference>
<accession>A0ABM8BZ90</accession>
<feature type="transmembrane region" description="Helical" evidence="1">
    <location>
        <begin position="171"/>
        <end position="190"/>
    </location>
</feature>
<protein>
    <recommendedName>
        <fullName evidence="4">Transmembrane protein</fullName>
    </recommendedName>
</protein>
<feature type="transmembrane region" description="Helical" evidence="1">
    <location>
        <begin position="105"/>
        <end position="131"/>
    </location>
</feature>
<keyword evidence="1" id="KW-0812">Transmembrane</keyword>
<gene>
    <name evidence="2" type="ORF">SHM_28510</name>
</gene>
<keyword evidence="1" id="KW-0472">Membrane</keyword>
<feature type="transmembrane region" description="Helical" evidence="1">
    <location>
        <begin position="272"/>
        <end position="293"/>
    </location>
</feature>
<keyword evidence="1" id="KW-1133">Transmembrane helix</keyword>
<feature type="transmembrane region" description="Helical" evidence="1">
    <location>
        <begin position="64"/>
        <end position="84"/>
    </location>
</feature>
<proteinExistence type="predicted"/>
<keyword evidence="3" id="KW-1185">Reference proteome</keyword>
<feature type="transmembrane region" description="Helical" evidence="1">
    <location>
        <begin position="231"/>
        <end position="251"/>
    </location>
</feature>
<reference evidence="2 3" key="1">
    <citation type="journal article" date="2022" name="Front. Microbiol.">
        <title>Male-killing mechanisms vary between Spiroplasma species.</title>
        <authorList>
            <person name="Arai H."/>
            <person name="Inoue M."/>
            <person name="Kageyama D."/>
        </authorList>
    </citation>
    <scope>NUCLEOTIDE SEQUENCE [LARGE SCALE GENOMIC DNA]</scope>
    <source>
        <strain evidence="3">sHm</strain>
        <plasmid evidence="2 3">pSHM_1</plasmid>
    </source>
</reference>
<evidence type="ECO:0008006" key="4">
    <source>
        <dbReference type="Google" id="ProtNLM"/>
    </source>
</evidence>
<keyword evidence="2" id="KW-0614">Plasmid</keyword>
<sequence>MTLMLSDFLGIKTAFFQILYNIFVKGPLYIVHGLGDAITYLSGQKIVDKIFGTNGHFLNMPPQFFIFLALAIMLIVLFAGGVILHAMVHQNIRSEIAGIANRSIIVILLLLLIPLFFWVINFTVISIIHIIMPEFIHGDQLANMIGALGFTDGINHQDWHYDVGYPDMENYNLFLGTLGSFFCMIIFFYLGLSLIQRIFDLFLLYITSPIIFSTATSGVKWQKINLWKDLVIGRFISSLGIVLSLTLFINLEPLMLNAGNDVSDSWIGQSTFKLLFITGGAVATYNSQMLFASMVGQTVGIMEGMRMLTTMKAASSGLKAGTIGMFGLGKSLLIGKRKMLGKNQDGESSGVLNRLQSGGLAKFARFSTKATVGSVLATAGFIGGSLATYKTFGAKGSLKRVGKHAIVNPTKKLANIVKSKSSQQYAKGTSKYEAHNLNQKLKKQLKNKPLKKEEIDNSIIGSATNKNVIHGTTPRYKNKPRNELEKKNVDKYFENGQPDWYDNQFKSNTERTKSDWFDTKNLGKKPMRKTKNNLLISMKKDNKGE</sequence>
<dbReference type="NCBIfam" id="NF045848">
    <property type="entry name" value="MMCAP2_0566_fam"/>
    <property type="match status" value="1"/>
</dbReference>
<dbReference type="EMBL" id="AP026934">
    <property type="protein sequence ID" value="BDT05205.1"/>
    <property type="molecule type" value="Genomic_DNA"/>
</dbReference>
<name>A0ABM8BZ90_9MOLU</name>
<evidence type="ECO:0000313" key="3">
    <source>
        <dbReference type="Proteomes" id="UP001163387"/>
    </source>
</evidence>
<evidence type="ECO:0000256" key="1">
    <source>
        <dbReference type="SAM" id="Phobius"/>
    </source>
</evidence>
<geneLocation type="plasmid" evidence="2 3">
    <name>pSHM_1</name>
</geneLocation>
<organism evidence="2 3">
    <name type="scientific">Spiroplasma ixodetis</name>
    <dbReference type="NCBI Taxonomy" id="2141"/>
    <lineage>
        <taxon>Bacteria</taxon>
        <taxon>Bacillati</taxon>
        <taxon>Mycoplasmatota</taxon>
        <taxon>Mollicutes</taxon>
        <taxon>Entomoplasmatales</taxon>
        <taxon>Spiroplasmataceae</taxon>
        <taxon>Spiroplasma</taxon>
    </lineage>
</organism>